<protein>
    <submittedName>
        <fullName evidence="2">Uncharacterized protein</fullName>
    </submittedName>
</protein>
<reference evidence="2" key="1">
    <citation type="journal article" date="2019" name="bioRxiv">
        <title>The Genome of the Zebra Mussel, Dreissena polymorpha: A Resource for Invasive Species Research.</title>
        <authorList>
            <person name="McCartney M.A."/>
            <person name="Auch B."/>
            <person name="Kono T."/>
            <person name="Mallez S."/>
            <person name="Zhang Y."/>
            <person name="Obille A."/>
            <person name="Becker A."/>
            <person name="Abrahante J.E."/>
            <person name="Garbe J."/>
            <person name="Badalamenti J.P."/>
            <person name="Herman A."/>
            <person name="Mangelson H."/>
            <person name="Liachko I."/>
            <person name="Sullivan S."/>
            <person name="Sone E.D."/>
            <person name="Koren S."/>
            <person name="Silverstein K.A.T."/>
            <person name="Beckman K.B."/>
            <person name="Gohl D.M."/>
        </authorList>
    </citation>
    <scope>NUCLEOTIDE SEQUENCE</scope>
    <source>
        <strain evidence="2">Duluth1</strain>
        <tissue evidence="2">Whole animal</tissue>
    </source>
</reference>
<dbReference type="EMBL" id="JAIWYP010000002">
    <property type="protein sequence ID" value="KAH3864528.1"/>
    <property type="molecule type" value="Genomic_DNA"/>
</dbReference>
<comment type="caution">
    <text evidence="2">The sequence shown here is derived from an EMBL/GenBank/DDBJ whole genome shotgun (WGS) entry which is preliminary data.</text>
</comment>
<proteinExistence type="predicted"/>
<feature type="chain" id="PRO_5039566041" evidence="1">
    <location>
        <begin position="37"/>
        <end position="83"/>
    </location>
</feature>
<feature type="signal peptide" evidence="1">
    <location>
        <begin position="1"/>
        <end position="36"/>
    </location>
</feature>
<accession>A0A9D4LVJ0</accession>
<dbReference type="Proteomes" id="UP000828390">
    <property type="component" value="Unassembled WGS sequence"/>
</dbReference>
<evidence type="ECO:0000313" key="2">
    <source>
        <dbReference type="EMBL" id="KAH3864528.1"/>
    </source>
</evidence>
<name>A0A9D4LVJ0_DREPO</name>
<organism evidence="2 3">
    <name type="scientific">Dreissena polymorpha</name>
    <name type="common">Zebra mussel</name>
    <name type="synonym">Mytilus polymorpha</name>
    <dbReference type="NCBI Taxonomy" id="45954"/>
    <lineage>
        <taxon>Eukaryota</taxon>
        <taxon>Metazoa</taxon>
        <taxon>Spiralia</taxon>
        <taxon>Lophotrochozoa</taxon>
        <taxon>Mollusca</taxon>
        <taxon>Bivalvia</taxon>
        <taxon>Autobranchia</taxon>
        <taxon>Heteroconchia</taxon>
        <taxon>Euheterodonta</taxon>
        <taxon>Imparidentia</taxon>
        <taxon>Neoheterodontei</taxon>
        <taxon>Myida</taxon>
        <taxon>Dreissenoidea</taxon>
        <taxon>Dreissenidae</taxon>
        <taxon>Dreissena</taxon>
    </lineage>
</organism>
<evidence type="ECO:0000256" key="1">
    <source>
        <dbReference type="SAM" id="SignalP"/>
    </source>
</evidence>
<keyword evidence="1" id="KW-0732">Signal</keyword>
<keyword evidence="3" id="KW-1185">Reference proteome</keyword>
<gene>
    <name evidence="2" type="ORF">DPMN_027547</name>
</gene>
<reference evidence="2" key="2">
    <citation type="submission" date="2020-11" db="EMBL/GenBank/DDBJ databases">
        <authorList>
            <person name="McCartney M.A."/>
            <person name="Auch B."/>
            <person name="Kono T."/>
            <person name="Mallez S."/>
            <person name="Becker A."/>
            <person name="Gohl D.M."/>
            <person name="Silverstein K.A.T."/>
            <person name="Koren S."/>
            <person name="Bechman K.B."/>
            <person name="Herman A."/>
            <person name="Abrahante J.E."/>
            <person name="Garbe J."/>
        </authorList>
    </citation>
    <scope>NUCLEOTIDE SEQUENCE</scope>
    <source>
        <strain evidence="2">Duluth1</strain>
        <tissue evidence="2">Whole animal</tissue>
    </source>
</reference>
<dbReference type="AlphaFoldDB" id="A0A9D4LVJ0"/>
<evidence type="ECO:0000313" key="3">
    <source>
        <dbReference type="Proteomes" id="UP000828390"/>
    </source>
</evidence>
<sequence>MNSPNRQPTRDSPGLISVAAFCLVLASSIALANTEGKEYINQRYHLYTHVQVTIVSSAPASNLADVPWTSGIIPLRMCLNNTH</sequence>